<dbReference type="STRING" id="133381.A0A2T9Z9T6"/>
<sequence>MADESSLNIFNEFEKDTAFIKGLIEDLFSINLENNSNLRRAIDECLEKNSWVRFKEDNKSSTKMMEIQFESKTLDFIMESKNEISEIDKIMDISIELSCQGIIDSIFPCALLETLCDTISLRQIKQIFDKIMTKEYFKIKDLVTNQGKGQILLRTYNNLLKKIPRISESSFRGSVMMFFSSIFKQDDRSGVNLKGEFDSSELPAYQNFEEECESDLPASQIPKFENSVCSNNDETVIPKISVINDTGNLEKDVEMSRNNNNEDVTIDDISSKDNIDSAELNKYATLALDEEPVVVVKDEDFGALKKRKRYDAFSGDFKSFYCDFWKLQIYFQNPSKTFEGENFGLVKDILLKTLEKINQKSSLKTQKKLHSKSETNGLEFDFQNVESVVNYRTTPELFERQFYEPKFRLQILLQILIFCKYCLIATEESVKSLMAIPNLNKSVLPNFKISPNEALLIGEIRQKALVMLSSKNFNMRNLDTSIINALKSDNLWVVWKNKMCKSEGKPPAKEFIAKSKEVMAKIYNPKPLSDSTDVSFVLEEPEFMKRLGKLSEVPNCDGLKKKIIPRTQVYFNRLDELISDPELPIARNKQKEDIASRMGNTQAYFKSSKGGGSQRDHQSQK</sequence>
<dbReference type="OrthoDB" id="10257415at2759"/>
<comment type="caution">
    <text evidence="2">The sequence shown here is derived from an EMBL/GenBank/DDBJ whole genome shotgun (WGS) entry which is preliminary data.</text>
</comment>
<dbReference type="InterPro" id="IPR021861">
    <property type="entry name" value="THO_THOC1"/>
</dbReference>
<gene>
    <name evidence="2" type="ORF">BB560_004258</name>
</gene>
<feature type="region of interest" description="Disordered" evidence="1">
    <location>
        <begin position="597"/>
        <end position="621"/>
    </location>
</feature>
<proteinExistence type="predicted"/>
<dbReference type="AlphaFoldDB" id="A0A2T9Z9T6"/>
<dbReference type="GO" id="GO:0006406">
    <property type="term" value="P:mRNA export from nucleus"/>
    <property type="evidence" value="ECO:0007669"/>
    <property type="project" value="TreeGrafter"/>
</dbReference>
<name>A0A2T9Z9T6_9FUNG</name>
<dbReference type="PANTHER" id="PTHR13265">
    <property type="entry name" value="THO COMPLEX SUBUNIT 1"/>
    <property type="match status" value="1"/>
</dbReference>
<reference evidence="2 3" key="1">
    <citation type="journal article" date="2018" name="MBio">
        <title>Comparative Genomics Reveals the Core Gene Toolbox for the Fungus-Insect Symbiosis.</title>
        <authorList>
            <person name="Wang Y."/>
            <person name="Stata M."/>
            <person name="Wang W."/>
            <person name="Stajich J.E."/>
            <person name="White M.M."/>
            <person name="Moncalvo J.M."/>
        </authorList>
    </citation>
    <scope>NUCLEOTIDE SEQUENCE [LARGE SCALE GENOMIC DNA]</scope>
    <source>
        <strain evidence="2 3">SC-DP-2</strain>
    </source>
</reference>
<keyword evidence="3" id="KW-1185">Reference proteome</keyword>
<dbReference type="EMBL" id="MBFS01001179">
    <property type="protein sequence ID" value="PVV01325.1"/>
    <property type="molecule type" value="Genomic_DNA"/>
</dbReference>
<dbReference type="Pfam" id="PF11957">
    <property type="entry name" value="efThoc1"/>
    <property type="match status" value="1"/>
</dbReference>
<dbReference type="GO" id="GO:0000445">
    <property type="term" value="C:THO complex part of transcription export complex"/>
    <property type="evidence" value="ECO:0007669"/>
    <property type="project" value="TreeGrafter"/>
</dbReference>
<dbReference type="PANTHER" id="PTHR13265:SF0">
    <property type="entry name" value="HPR1"/>
    <property type="match status" value="1"/>
</dbReference>
<organism evidence="2 3">
    <name type="scientific">Smittium megazygosporum</name>
    <dbReference type="NCBI Taxonomy" id="133381"/>
    <lineage>
        <taxon>Eukaryota</taxon>
        <taxon>Fungi</taxon>
        <taxon>Fungi incertae sedis</taxon>
        <taxon>Zoopagomycota</taxon>
        <taxon>Kickxellomycotina</taxon>
        <taxon>Harpellomycetes</taxon>
        <taxon>Harpellales</taxon>
        <taxon>Legeriomycetaceae</taxon>
        <taxon>Smittium</taxon>
    </lineage>
</organism>
<protein>
    <recommendedName>
        <fullName evidence="4">THO complex subunit 1</fullName>
    </recommendedName>
</protein>
<dbReference type="Proteomes" id="UP000245609">
    <property type="component" value="Unassembled WGS sequence"/>
</dbReference>
<evidence type="ECO:0000313" key="2">
    <source>
        <dbReference type="EMBL" id="PVV01325.1"/>
    </source>
</evidence>
<accession>A0A2T9Z9T6</accession>
<evidence type="ECO:0000313" key="3">
    <source>
        <dbReference type="Proteomes" id="UP000245609"/>
    </source>
</evidence>
<evidence type="ECO:0000256" key="1">
    <source>
        <dbReference type="SAM" id="MobiDB-lite"/>
    </source>
</evidence>
<evidence type="ECO:0008006" key="4">
    <source>
        <dbReference type="Google" id="ProtNLM"/>
    </source>
</evidence>